<feature type="compositionally biased region" description="Basic and acidic residues" evidence="1">
    <location>
        <begin position="47"/>
        <end position="70"/>
    </location>
</feature>
<evidence type="ECO:0000313" key="3">
    <source>
        <dbReference type="Proteomes" id="UP001303373"/>
    </source>
</evidence>
<evidence type="ECO:0000313" key="2">
    <source>
        <dbReference type="EMBL" id="WPG98951.1"/>
    </source>
</evidence>
<dbReference type="EMBL" id="CP138581">
    <property type="protein sequence ID" value="WPG98951.1"/>
    <property type="molecule type" value="Genomic_DNA"/>
</dbReference>
<feature type="region of interest" description="Disordered" evidence="1">
    <location>
        <begin position="1"/>
        <end position="119"/>
    </location>
</feature>
<keyword evidence="3" id="KW-1185">Reference proteome</keyword>
<accession>A0AAQ3M5Q9</accession>
<name>A0AAQ3M5Q9_9PEZI</name>
<gene>
    <name evidence="2" type="ORF">R9X50_00175300</name>
</gene>
<feature type="compositionally biased region" description="Basic and acidic residues" evidence="1">
    <location>
        <begin position="105"/>
        <end position="119"/>
    </location>
</feature>
<sequence>MAGGRRTRGTTPSAPATREDADTQISDSETPPLPQRETVDPSPHGQPNDEARQTWEEINKWKERVERMERLLGGSVTTDKRQRSPSSTDSGPVGEDELEGEEITPEARRQRAEWERMLP</sequence>
<evidence type="ECO:0000256" key="1">
    <source>
        <dbReference type="SAM" id="MobiDB-lite"/>
    </source>
</evidence>
<organism evidence="2 3">
    <name type="scientific">Acrodontium crateriforme</name>
    <dbReference type="NCBI Taxonomy" id="150365"/>
    <lineage>
        <taxon>Eukaryota</taxon>
        <taxon>Fungi</taxon>
        <taxon>Dikarya</taxon>
        <taxon>Ascomycota</taxon>
        <taxon>Pezizomycotina</taxon>
        <taxon>Dothideomycetes</taxon>
        <taxon>Dothideomycetidae</taxon>
        <taxon>Mycosphaerellales</taxon>
        <taxon>Teratosphaeriaceae</taxon>
        <taxon>Acrodontium</taxon>
    </lineage>
</organism>
<dbReference type="AlphaFoldDB" id="A0AAQ3M5Q9"/>
<reference evidence="2 3" key="1">
    <citation type="submission" date="2023-11" db="EMBL/GenBank/DDBJ databases">
        <title>An acidophilic fungus is an integral part of prey digestion in a carnivorous sundew plant.</title>
        <authorList>
            <person name="Tsai I.J."/>
        </authorList>
    </citation>
    <scope>NUCLEOTIDE SEQUENCE [LARGE SCALE GENOMIC DNA]</scope>
    <source>
        <strain evidence="2">169a</strain>
    </source>
</reference>
<proteinExistence type="predicted"/>
<protein>
    <submittedName>
        <fullName evidence="2">Uncharacterized protein</fullName>
    </submittedName>
</protein>
<feature type="compositionally biased region" description="Acidic residues" evidence="1">
    <location>
        <begin position="94"/>
        <end position="104"/>
    </location>
</feature>
<dbReference type="Proteomes" id="UP001303373">
    <property type="component" value="Chromosome 2"/>
</dbReference>